<dbReference type="EMBL" id="CAJMWT010007603">
    <property type="protein sequence ID" value="CAE6527016.1"/>
    <property type="molecule type" value="Genomic_DNA"/>
</dbReference>
<feature type="region of interest" description="Disordered" evidence="1">
    <location>
        <begin position="39"/>
        <end position="83"/>
    </location>
</feature>
<feature type="region of interest" description="Disordered" evidence="1">
    <location>
        <begin position="403"/>
        <end position="447"/>
    </location>
</feature>
<reference evidence="3" key="1">
    <citation type="submission" date="2021-01" db="EMBL/GenBank/DDBJ databases">
        <authorList>
            <person name="Kaushik A."/>
        </authorList>
    </citation>
    <scope>NUCLEOTIDE SEQUENCE</scope>
    <source>
        <strain evidence="3">AG2-2IIIB</strain>
    </source>
</reference>
<comment type="caution">
    <text evidence="3">The sequence shown here is derived from an EMBL/GenBank/DDBJ whole genome shotgun (WGS) entry which is preliminary data.</text>
</comment>
<dbReference type="AlphaFoldDB" id="A0A8H3HFN5"/>
<evidence type="ECO:0000313" key="4">
    <source>
        <dbReference type="Proteomes" id="UP000663843"/>
    </source>
</evidence>
<dbReference type="Pfam" id="PF00646">
    <property type="entry name" value="F-box"/>
    <property type="match status" value="1"/>
</dbReference>
<feature type="domain" description="F-box" evidence="2">
    <location>
        <begin position="88"/>
        <end position="139"/>
    </location>
</feature>
<gene>
    <name evidence="3" type="ORF">RDB_LOCUS173343</name>
</gene>
<proteinExistence type="predicted"/>
<organism evidence="3 4">
    <name type="scientific">Rhizoctonia solani</name>
    <dbReference type="NCBI Taxonomy" id="456999"/>
    <lineage>
        <taxon>Eukaryota</taxon>
        <taxon>Fungi</taxon>
        <taxon>Dikarya</taxon>
        <taxon>Basidiomycota</taxon>
        <taxon>Agaricomycotina</taxon>
        <taxon>Agaricomycetes</taxon>
        <taxon>Cantharellales</taxon>
        <taxon>Ceratobasidiaceae</taxon>
        <taxon>Rhizoctonia</taxon>
    </lineage>
</organism>
<name>A0A8H3HFN5_9AGAM</name>
<dbReference type="InterPro" id="IPR036047">
    <property type="entry name" value="F-box-like_dom_sf"/>
</dbReference>
<dbReference type="SUPFAM" id="SSF81383">
    <property type="entry name" value="F-box domain"/>
    <property type="match status" value="1"/>
</dbReference>
<feature type="compositionally biased region" description="Low complexity" evidence="1">
    <location>
        <begin position="403"/>
        <end position="416"/>
    </location>
</feature>
<evidence type="ECO:0000256" key="1">
    <source>
        <dbReference type="SAM" id="MobiDB-lite"/>
    </source>
</evidence>
<dbReference type="InterPro" id="IPR001810">
    <property type="entry name" value="F-box_dom"/>
</dbReference>
<dbReference type="PROSITE" id="PS50181">
    <property type="entry name" value="FBOX"/>
    <property type="match status" value="1"/>
</dbReference>
<accession>A0A8H3HFN5</accession>
<evidence type="ECO:0000313" key="3">
    <source>
        <dbReference type="EMBL" id="CAE6527016.1"/>
    </source>
</evidence>
<feature type="region of interest" description="Disordered" evidence="1">
    <location>
        <begin position="753"/>
        <end position="787"/>
    </location>
</feature>
<dbReference type="CDD" id="cd09917">
    <property type="entry name" value="F-box_SF"/>
    <property type="match status" value="1"/>
</dbReference>
<sequence>MRTRQQTRLINESSTARELDGKAPLVIISEGVTFELFPTDGTEPSAGHKRVGLVDSAHSYPSQRKRRATGADPGPSGTKYPNRMKGKLSGVLSLPIEVFMEILQYLALPDVLSLSRSNKFFHRMLMTRSEATLNIWRGAVNNVPGLPSCPEDLSEPQYATLIYSKHCTMCGASVVRPMDPYLNVRLCKDCIEDHVAYVNEIESGLRFLVHRSPITELQAGQHWVATCLIRDIDEFEEWRDQYCDWAFGHDGVTEQMRRSEIEKRSAAIEARVEYAKKMQGFLRNKAEARTKQIEQLKERRREDVKRRLKEAGWEEPDWTFPNFVARKWAPLVEAPQALTDRAWQKLYPSLVPYLEKNRRSHTERSQIVRQGKRLRRMRRLLLAIRNKNLFEVERVGFSAEQTTEYTGTTTTNSLTSSDDENDSNIEDEGEYQSDSENSNRPTPVGSPIRIMMPFPPMVDLLKWPIISELLEVDIDADTMQARFEELGDEIEDQIRSWASTVEAALVNTLKTGSSPADSDDWNLDSEGPPLQLKYEIPPETPLMDRLTPTTRLLLRADSVFRVSEDTTAPLPLYYPEIFPVLQARPDGYCTIAFQKFEYYRPKDGYTWDPSEVLHYPEGCAAAKELLRELGRVDAAQFELQALGARFTCGSCDDNWVRTWNEMVQHYAEAIAHANAVKKAKASVRKQVKYKNVHSFDKTKRKGKSLVIFHKIESAKMLSSERREREKLVRCNLCEQLGVDFQSPRDVMRKHVHSAHSIKSPKAEHYNRTSNTRSHTKLSDPTGIVSDSTEATDQDIADKIASRYSIYGAAAFWSYYGRHSILHPGWDWRDF</sequence>
<feature type="compositionally biased region" description="Acidic residues" evidence="1">
    <location>
        <begin position="417"/>
        <end position="433"/>
    </location>
</feature>
<dbReference type="Proteomes" id="UP000663843">
    <property type="component" value="Unassembled WGS sequence"/>
</dbReference>
<protein>
    <recommendedName>
        <fullName evidence="2">F-box domain-containing protein</fullName>
    </recommendedName>
</protein>
<evidence type="ECO:0000259" key="2">
    <source>
        <dbReference type="PROSITE" id="PS50181"/>
    </source>
</evidence>